<dbReference type="Pfam" id="PF00501">
    <property type="entry name" value="AMP-binding"/>
    <property type="match status" value="1"/>
</dbReference>
<feature type="domain" description="AMP-dependent synthetase/ligase" evidence="3">
    <location>
        <begin position="8"/>
        <end position="406"/>
    </location>
</feature>
<dbReference type="EMBL" id="BDUF01000014">
    <property type="protein sequence ID" value="GAX89103.1"/>
    <property type="molecule type" value="Genomic_DNA"/>
</dbReference>
<dbReference type="GO" id="GO:0016020">
    <property type="term" value="C:membrane"/>
    <property type="evidence" value="ECO:0007669"/>
    <property type="project" value="TreeGrafter"/>
</dbReference>
<keyword evidence="5" id="KW-1185">Reference proteome</keyword>
<evidence type="ECO:0000259" key="3">
    <source>
        <dbReference type="Pfam" id="PF00501"/>
    </source>
</evidence>
<accession>A0A292YK22</accession>
<dbReference type="InterPro" id="IPR000873">
    <property type="entry name" value="AMP-dep_synth/lig_dom"/>
</dbReference>
<dbReference type="AlphaFoldDB" id="A0A292YK22"/>
<dbReference type="InterPro" id="IPR020845">
    <property type="entry name" value="AMP-binding_CS"/>
</dbReference>
<organism evidence="4 5">
    <name type="scientific">Effusibacillus lacus</name>
    <dbReference type="NCBI Taxonomy" id="1348429"/>
    <lineage>
        <taxon>Bacteria</taxon>
        <taxon>Bacillati</taxon>
        <taxon>Bacillota</taxon>
        <taxon>Bacilli</taxon>
        <taxon>Bacillales</taxon>
        <taxon>Alicyclobacillaceae</taxon>
        <taxon>Effusibacillus</taxon>
    </lineage>
</organism>
<dbReference type="Proteomes" id="UP000217785">
    <property type="component" value="Unassembled WGS sequence"/>
</dbReference>
<dbReference type="Pfam" id="PF23562">
    <property type="entry name" value="AMP-binding_C_3"/>
    <property type="match status" value="1"/>
</dbReference>
<dbReference type="InterPro" id="IPR042099">
    <property type="entry name" value="ANL_N_sf"/>
</dbReference>
<protein>
    <submittedName>
        <fullName evidence="4">Long-chain fatty acid--CoA ligase</fullName>
    </submittedName>
</protein>
<sequence>MNLVEMLHEAVRANPSKECLRNKQDGQWHSITYAEFWNEIQYFAIGLKSLGVKEGDKVGLLSNNCPQWAISDYAVLSLGAVVTPIYPTLPSPQVEFILRNADVEYLIVQDQTQLGKILQIWPDKLKCAILIQPETDCADECADRILPFKDVLKLGMKQEGTLGRPDYAAIPESQLATIVHTSGTSGTPKGVMLSHSNITSNIRASLSCLPIHPTDIALSYLPLSHIFERTVGQYAILSSGATIAYAESIETIQVNLQEIRPTVFCTVPRLLEKVYARIHGRVEQSPKLIRKVLERGLANETRSGLAYRIVDRLIYEKVRQGLGGNLRFIVSGGAGLAADISEFFGKAGIDCYEGYGMTEASPVICTNPFGKLRRGTVGVPIPGVEIKLAEDGELLVRGPNVMMGYYKNPEETAKTITPDGWLQTGDIAEIDNGYVKIVDRKKNIIVLATGKNVAPWPVENSISLSPYISQTVLIGDKRQYVTCLIVPDFLALKSVADELQLGDDQGKWVSHPKIRELLRQEVIKYSEPFADFEKPKRAVILSNELTLEGEELTPTMKVRNKTVLQKYGHLIEEMYNGTNYVPIQDGQGHTHPSHDTGHLQI</sequence>
<keyword evidence="2" id="KW-0067">ATP-binding</keyword>
<keyword evidence="1" id="KW-0547">Nucleotide-binding</keyword>
<evidence type="ECO:0000256" key="1">
    <source>
        <dbReference type="ARBA" id="ARBA00022741"/>
    </source>
</evidence>
<dbReference type="Gene3D" id="3.40.50.12780">
    <property type="entry name" value="N-terminal domain of ligase-like"/>
    <property type="match status" value="1"/>
</dbReference>
<dbReference type="GO" id="GO:0005524">
    <property type="term" value="F:ATP binding"/>
    <property type="evidence" value="ECO:0007669"/>
    <property type="project" value="UniProtKB-KW"/>
</dbReference>
<name>A0A292YK22_9BACL</name>
<gene>
    <name evidence="4" type="ORF">EFBL_0718</name>
</gene>
<keyword evidence="4" id="KW-0436">Ligase</keyword>
<dbReference type="PROSITE" id="PS00455">
    <property type="entry name" value="AMP_BINDING"/>
    <property type="match status" value="1"/>
</dbReference>
<evidence type="ECO:0000256" key="2">
    <source>
        <dbReference type="ARBA" id="ARBA00022840"/>
    </source>
</evidence>
<dbReference type="PANTHER" id="PTHR43272">
    <property type="entry name" value="LONG-CHAIN-FATTY-ACID--COA LIGASE"/>
    <property type="match status" value="1"/>
</dbReference>
<dbReference type="CDD" id="cd05907">
    <property type="entry name" value="VL_LC_FACS_like"/>
    <property type="match status" value="1"/>
</dbReference>
<dbReference type="PANTHER" id="PTHR43272:SF33">
    <property type="entry name" value="AMP-BINDING DOMAIN-CONTAINING PROTEIN-RELATED"/>
    <property type="match status" value="1"/>
</dbReference>
<evidence type="ECO:0000313" key="4">
    <source>
        <dbReference type="EMBL" id="GAX89103.1"/>
    </source>
</evidence>
<reference evidence="5" key="1">
    <citation type="submission" date="2017-07" db="EMBL/GenBank/DDBJ databases">
        <title>Draft genome sequence of Effusibacillus lacus strain skLN1.</title>
        <authorList>
            <person name="Watanabe M."/>
            <person name="Kojima H."/>
            <person name="Fukui M."/>
        </authorList>
    </citation>
    <scope>NUCLEOTIDE SEQUENCE [LARGE SCALE GENOMIC DNA]</scope>
    <source>
        <strain evidence="5">skLN1</strain>
    </source>
</reference>
<evidence type="ECO:0000313" key="5">
    <source>
        <dbReference type="Proteomes" id="UP000217785"/>
    </source>
</evidence>
<dbReference type="RefSeq" id="WP_096180792.1">
    <property type="nucleotide sequence ID" value="NZ_BDUF01000014.1"/>
</dbReference>
<dbReference type="SUPFAM" id="SSF56801">
    <property type="entry name" value="Acetyl-CoA synthetase-like"/>
    <property type="match status" value="1"/>
</dbReference>
<comment type="caution">
    <text evidence="4">The sequence shown here is derived from an EMBL/GenBank/DDBJ whole genome shotgun (WGS) entry which is preliminary data.</text>
</comment>
<dbReference type="OrthoDB" id="9765680at2"/>
<dbReference type="GO" id="GO:0004467">
    <property type="term" value="F:long-chain fatty acid-CoA ligase activity"/>
    <property type="evidence" value="ECO:0007669"/>
    <property type="project" value="TreeGrafter"/>
</dbReference>
<proteinExistence type="predicted"/>